<evidence type="ECO:0000313" key="2">
    <source>
        <dbReference type="EMBL" id="KKI52115.1"/>
    </source>
</evidence>
<accession>A0A0M2NPI2</accession>
<dbReference type="Proteomes" id="UP000034076">
    <property type="component" value="Unassembled WGS sequence"/>
</dbReference>
<gene>
    <name evidence="2" type="ORF">CHK_0385</name>
</gene>
<organism evidence="2 3">
    <name type="scientific">Christensenella hongkongensis</name>
    <dbReference type="NCBI Taxonomy" id="270498"/>
    <lineage>
        <taxon>Bacteria</taxon>
        <taxon>Bacillati</taxon>
        <taxon>Bacillota</taxon>
        <taxon>Clostridia</taxon>
        <taxon>Christensenellales</taxon>
        <taxon>Christensenellaceae</taxon>
        <taxon>Christensenella</taxon>
    </lineage>
</organism>
<evidence type="ECO:0000256" key="1">
    <source>
        <dbReference type="SAM" id="MobiDB-lite"/>
    </source>
</evidence>
<evidence type="ECO:0000313" key="3">
    <source>
        <dbReference type="Proteomes" id="UP000034076"/>
    </source>
</evidence>
<dbReference type="EMBL" id="LAYJ01000039">
    <property type="protein sequence ID" value="KKI52115.1"/>
    <property type="molecule type" value="Genomic_DNA"/>
</dbReference>
<reference evidence="2 3" key="1">
    <citation type="submission" date="2015-04" db="EMBL/GenBank/DDBJ databases">
        <title>Draft genome sequence of bacteremic isolate Catabacter hongkongensis type strain HKU16T.</title>
        <authorList>
            <person name="Lau S.K."/>
            <person name="Teng J.L."/>
            <person name="Huang Y."/>
            <person name="Curreem S.O."/>
            <person name="Tsui S.K."/>
            <person name="Woo P.C."/>
        </authorList>
    </citation>
    <scope>NUCLEOTIDE SEQUENCE [LARGE SCALE GENOMIC DNA]</scope>
    <source>
        <strain evidence="2 3">HKU16</strain>
    </source>
</reference>
<sequence>MAGNNSLPMETAKMNGNKRTYHKKPSDLSIKRLFKMVSR</sequence>
<dbReference type="AlphaFoldDB" id="A0A0M2NPI2"/>
<proteinExistence type="predicted"/>
<feature type="region of interest" description="Disordered" evidence="1">
    <location>
        <begin position="1"/>
        <end position="27"/>
    </location>
</feature>
<protein>
    <submittedName>
        <fullName evidence="2">Uncharacterized protein</fullName>
    </submittedName>
</protein>
<comment type="caution">
    <text evidence="2">The sequence shown here is derived from an EMBL/GenBank/DDBJ whole genome shotgun (WGS) entry which is preliminary data.</text>
</comment>
<keyword evidence="3" id="KW-1185">Reference proteome</keyword>
<name>A0A0M2NPI2_9FIRM</name>